<evidence type="ECO:0000313" key="2">
    <source>
        <dbReference type="Proteomes" id="UP001499959"/>
    </source>
</evidence>
<gene>
    <name evidence="1" type="ORF">GCM10023307_15080</name>
</gene>
<dbReference type="RefSeq" id="WP_345302695.1">
    <property type="nucleotide sequence ID" value="NZ_BAABJE010000005.1"/>
</dbReference>
<evidence type="ECO:0000313" key="1">
    <source>
        <dbReference type="EMBL" id="GAA4790738.1"/>
    </source>
</evidence>
<dbReference type="Proteomes" id="UP001499959">
    <property type="component" value="Unassembled WGS sequence"/>
</dbReference>
<dbReference type="Pfam" id="PF06718">
    <property type="entry name" value="DUF1203"/>
    <property type="match status" value="1"/>
</dbReference>
<proteinExistence type="predicted"/>
<dbReference type="EMBL" id="BAABJE010000005">
    <property type="protein sequence ID" value="GAA4790738.1"/>
    <property type="molecule type" value="Genomic_DNA"/>
</dbReference>
<sequence>MSFQIHALPADSFAPLFELSDDALRGRGIRRVVADGRPVYPCRVSLQDAVEGETLLLLPHEHHAVDTPYRASGPIYVREAATRTQPGVDDVPALLRTRLLSLRAYDARGMMVWADVVDGAQVEAGIAQLFAIERVAYLHIHYAKPGCYACRVERA</sequence>
<comment type="caution">
    <text evidence="1">The sequence shown here is derived from an EMBL/GenBank/DDBJ whole genome shotgun (WGS) entry which is preliminary data.</text>
</comment>
<protein>
    <submittedName>
        <fullName evidence="1">DUF1203 domain-containing protein</fullName>
    </submittedName>
</protein>
<name>A0ABP9B7P0_9GAMM</name>
<dbReference type="PIRSF" id="PIRSF034110">
    <property type="entry name" value="DUF1203"/>
    <property type="match status" value="1"/>
</dbReference>
<dbReference type="InterPro" id="IPR009593">
    <property type="entry name" value="DUF1203"/>
</dbReference>
<accession>A0ABP9B7P0</accession>
<reference evidence="2" key="1">
    <citation type="journal article" date="2019" name="Int. J. Syst. Evol. Microbiol.">
        <title>The Global Catalogue of Microorganisms (GCM) 10K type strain sequencing project: providing services to taxonomists for standard genome sequencing and annotation.</title>
        <authorList>
            <consortium name="The Broad Institute Genomics Platform"/>
            <consortium name="The Broad Institute Genome Sequencing Center for Infectious Disease"/>
            <person name="Wu L."/>
            <person name="Ma J."/>
        </authorList>
    </citation>
    <scope>NUCLEOTIDE SEQUENCE [LARGE SCALE GENOMIC DNA]</scope>
    <source>
        <strain evidence="2">JCM 18204</strain>
    </source>
</reference>
<organism evidence="1 2">
    <name type="scientific">Lysobacter hankyongensis</name>
    <dbReference type="NCBI Taxonomy" id="1176535"/>
    <lineage>
        <taxon>Bacteria</taxon>
        <taxon>Pseudomonadati</taxon>
        <taxon>Pseudomonadota</taxon>
        <taxon>Gammaproteobacteria</taxon>
        <taxon>Lysobacterales</taxon>
        <taxon>Lysobacteraceae</taxon>
        <taxon>Lysobacter</taxon>
    </lineage>
</organism>
<keyword evidence="2" id="KW-1185">Reference proteome</keyword>